<keyword evidence="2 3" id="KW-0175">Coiled coil</keyword>
<feature type="coiled-coil region" evidence="3">
    <location>
        <begin position="115"/>
        <end position="156"/>
    </location>
</feature>
<evidence type="ECO:0000313" key="5">
    <source>
        <dbReference type="EMBL" id="CAF4121155.1"/>
    </source>
</evidence>
<dbReference type="AlphaFoldDB" id="A0A8S2QM28"/>
<evidence type="ECO:0000256" key="2">
    <source>
        <dbReference type="ARBA" id="ARBA00023054"/>
    </source>
</evidence>
<dbReference type="Proteomes" id="UP000677228">
    <property type="component" value="Unassembled WGS sequence"/>
</dbReference>
<evidence type="ECO:0000256" key="3">
    <source>
        <dbReference type="SAM" id="Coils"/>
    </source>
</evidence>
<dbReference type="InterPro" id="IPR026079">
    <property type="entry name" value="CDR2"/>
</dbReference>
<dbReference type="EMBL" id="CAJNOK010020221">
    <property type="protein sequence ID" value="CAF1312770.1"/>
    <property type="molecule type" value="Genomic_DNA"/>
</dbReference>
<comment type="caution">
    <text evidence="5">The sequence shown here is derived from an EMBL/GenBank/DDBJ whole genome shotgun (WGS) entry which is preliminary data.</text>
</comment>
<dbReference type="PANTHER" id="PTHR19232">
    <property type="entry name" value="CENTROCORTIN FAMILY MEMBER"/>
    <property type="match status" value="1"/>
</dbReference>
<dbReference type="EMBL" id="CAJOBA010041811">
    <property type="protein sequence ID" value="CAF4121155.1"/>
    <property type="molecule type" value="Genomic_DNA"/>
</dbReference>
<protein>
    <recommendedName>
        <fullName evidence="7">HAP1 N-terminal domain-containing protein</fullName>
    </recommendedName>
</protein>
<evidence type="ECO:0000313" key="4">
    <source>
        <dbReference type="EMBL" id="CAF1312770.1"/>
    </source>
</evidence>
<proteinExistence type="inferred from homology"/>
<evidence type="ECO:0008006" key="7">
    <source>
        <dbReference type="Google" id="ProtNLM"/>
    </source>
</evidence>
<reference evidence="5" key="1">
    <citation type="submission" date="2021-02" db="EMBL/GenBank/DDBJ databases">
        <authorList>
            <person name="Nowell W R."/>
        </authorList>
    </citation>
    <scope>NUCLEOTIDE SEQUENCE</scope>
</reference>
<accession>A0A8S2QM28</accession>
<organism evidence="5 6">
    <name type="scientific">Didymodactylos carnosus</name>
    <dbReference type="NCBI Taxonomy" id="1234261"/>
    <lineage>
        <taxon>Eukaryota</taxon>
        <taxon>Metazoa</taxon>
        <taxon>Spiralia</taxon>
        <taxon>Gnathifera</taxon>
        <taxon>Rotifera</taxon>
        <taxon>Eurotatoria</taxon>
        <taxon>Bdelloidea</taxon>
        <taxon>Philodinida</taxon>
        <taxon>Philodinidae</taxon>
        <taxon>Didymodactylos</taxon>
    </lineage>
</organism>
<comment type="similarity">
    <text evidence="1">Belongs to the CDR2 family.</text>
</comment>
<dbReference type="Proteomes" id="UP000682733">
    <property type="component" value="Unassembled WGS sequence"/>
</dbReference>
<sequence>MNTYICDTFDTDWLMHRLGLVNSYNRRYNNKIVHLNSNQNNNNNNNSLTSSYSINENESPLFQVINHHVHRRPSSIMLFTLMDGAEIKQDDLKLKIMNDNTDDYEKDLQLAAELGRCLLERNQELQNCIKNLQQQIEDKDCEIKLLDKQLESTREQLQTKCQYAEHLDQQNFEFEKQLMIQRRESEQDRQKIKQYVL</sequence>
<gene>
    <name evidence="4" type="ORF">OVA965_LOCUS29061</name>
    <name evidence="5" type="ORF">TMI583_LOCUS29825</name>
</gene>
<dbReference type="PANTHER" id="PTHR19232:SF7">
    <property type="entry name" value="CENTROCORTIN, ISOFORM A"/>
    <property type="match status" value="1"/>
</dbReference>
<evidence type="ECO:0000256" key="1">
    <source>
        <dbReference type="ARBA" id="ARBA00009019"/>
    </source>
</evidence>
<evidence type="ECO:0000313" key="6">
    <source>
        <dbReference type="Proteomes" id="UP000682733"/>
    </source>
</evidence>
<name>A0A8S2QM28_9BILA</name>